<keyword evidence="3" id="KW-1185">Reference proteome</keyword>
<feature type="domain" description="Rhodanese" evidence="1">
    <location>
        <begin position="271"/>
        <end position="358"/>
    </location>
</feature>
<dbReference type="EMBL" id="JBHSGP010000012">
    <property type="protein sequence ID" value="MFC4722058.1"/>
    <property type="molecule type" value="Genomic_DNA"/>
</dbReference>
<sequence>MSRYNRHIILSEVGQEGQDKLSKAKVLVVGAGGLGCPVLQYLAAAGIGTLGIVDFDVVEESNLQRQVLFGTSSIGKNKALAAKDRLEDLNPTILIDTYPKKLTSKNTLELFKTYDIIMDGTDNFATRYLINDFAIRCGKPVVYGAIYKFEGQVSVFNYNNGPSYRCLFPSPPTDTTAINCSEIGVLGVLPGIIGTMMANEVLKMILNIETVLSGKLLCYSSKTAETTILKISKNQNNFEKVLNEKEDLALIYMDGICSNPEIEISERQMLLMEPIQIIDVREANELPKIELENCTQIPLATLEQNIDKLDITKTLVLFCQTGVRSLKAANALRKKNITDCFSLKGGVSTLMEGLKIKV</sequence>
<dbReference type="Pfam" id="PF00581">
    <property type="entry name" value="Rhodanese"/>
    <property type="match status" value="1"/>
</dbReference>
<dbReference type="InterPro" id="IPR035985">
    <property type="entry name" value="Ubiquitin-activating_enz"/>
</dbReference>
<dbReference type="GO" id="GO:0016779">
    <property type="term" value="F:nucleotidyltransferase activity"/>
    <property type="evidence" value="ECO:0007669"/>
    <property type="project" value="UniProtKB-KW"/>
</dbReference>
<accession>A0ABV9N669</accession>
<gene>
    <name evidence="2" type="primary">moeB</name>
    <name evidence="2" type="ORF">ACFO5O_06980</name>
</gene>
<evidence type="ECO:0000313" key="2">
    <source>
        <dbReference type="EMBL" id="MFC4722058.1"/>
    </source>
</evidence>
<keyword evidence="2" id="KW-0808">Transferase</keyword>
<dbReference type="SMART" id="SM00450">
    <property type="entry name" value="RHOD"/>
    <property type="match status" value="1"/>
</dbReference>
<dbReference type="SUPFAM" id="SSF69572">
    <property type="entry name" value="Activating enzymes of the ubiquitin-like proteins"/>
    <property type="match status" value="1"/>
</dbReference>
<dbReference type="Gene3D" id="3.40.250.10">
    <property type="entry name" value="Rhodanese-like domain"/>
    <property type="match status" value="1"/>
</dbReference>
<organism evidence="2 3">
    <name type="scientific">Geojedonia litorea</name>
    <dbReference type="NCBI Taxonomy" id="1268269"/>
    <lineage>
        <taxon>Bacteria</taxon>
        <taxon>Pseudomonadati</taxon>
        <taxon>Bacteroidota</taxon>
        <taxon>Flavobacteriia</taxon>
        <taxon>Flavobacteriales</taxon>
        <taxon>Flavobacteriaceae</taxon>
        <taxon>Geojedonia</taxon>
    </lineage>
</organism>
<dbReference type="InterPro" id="IPR045886">
    <property type="entry name" value="ThiF/MoeB/HesA"/>
</dbReference>
<evidence type="ECO:0000313" key="3">
    <source>
        <dbReference type="Proteomes" id="UP001595953"/>
    </source>
</evidence>
<dbReference type="InterPro" id="IPR036873">
    <property type="entry name" value="Rhodanese-like_dom_sf"/>
</dbReference>
<comment type="caution">
    <text evidence="2">The sequence shown here is derived from an EMBL/GenBank/DDBJ whole genome shotgun (WGS) entry which is preliminary data.</text>
</comment>
<dbReference type="Pfam" id="PF00899">
    <property type="entry name" value="ThiF"/>
    <property type="match status" value="1"/>
</dbReference>
<dbReference type="Proteomes" id="UP001595953">
    <property type="component" value="Unassembled WGS sequence"/>
</dbReference>
<dbReference type="PANTHER" id="PTHR10953:SF102">
    <property type="entry name" value="ADENYLYLTRANSFERASE AND SULFURTRANSFERASE MOCS3"/>
    <property type="match status" value="1"/>
</dbReference>
<dbReference type="InterPro" id="IPR001763">
    <property type="entry name" value="Rhodanese-like_dom"/>
</dbReference>
<dbReference type="RefSeq" id="WP_387962257.1">
    <property type="nucleotide sequence ID" value="NZ_JBHSGP010000012.1"/>
</dbReference>
<dbReference type="InterPro" id="IPR000594">
    <property type="entry name" value="ThiF_NAD_FAD-bd"/>
</dbReference>
<keyword evidence="2" id="KW-0548">Nucleotidyltransferase</keyword>
<dbReference type="CDD" id="cd00158">
    <property type="entry name" value="RHOD"/>
    <property type="match status" value="1"/>
</dbReference>
<dbReference type="Gene3D" id="3.40.50.720">
    <property type="entry name" value="NAD(P)-binding Rossmann-like Domain"/>
    <property type="match status" value="1"/>
</dbReference>
<dbReference type="NCBIfam" id="NF004281">
    <property type="entry name" value="PRK05690.1"/>
    <property type="match status" value="1"/>
</dbReference>
<evidence type="ECO:0000259" key="1">
    <source>
        <dbReference type="PROSITE" id="PS50206"/>
    </source>
</evidence>
<protein>
    <submittedName>
        <fullName evidence="2">Molybdopterin-synthase adenylyltransferase MoeB</fullName>
    </submittedName>
</protein>
<dbReference type="PROSITE" id="PS50206">
    <property type="entry name" value="RHODANESE_3"/>
    <property type="match status" value="1"/>
</dbReference>
<name>A0ABV9N669_9FLAO</name>
<reference evidence="3" key="1">
    <citation type="journal article" date="2019" name="Int. J. Syst. Evol. Microbiol.">
        <title>The Global Catalogue of Microorganisms (GCM) 10K type strain sequencing project: providing services to taxonomists for standard genome sequencing and annotation.</title>
        <authorList>
            <consortium name="The Broad Institute Genomics Platform"/>
            <consortium name="The Broad Institute Genome Sequencing Center for Infectious Disease"/>
            <person name="Wu L."/>
            <person name="Ma J."/>
        </authorList>
    </citation>
    <scope>NUCLEOTIDE SEQUENCE [LARGE SCALE GENOMIC DNA]</scope>
    <source>
        <strain evidence="3">CCUG 63682</strain>
    </source>
</reference>
<dbReference type="PANTHER" id="PTHR10953">
    <property type="entry name" value="UBIQUITIN-ACTIVATING ENZYME E1"/>
    <property type="match status" value="1"/>
</dbReference>
<proteinExistence type="predicted"/>
<dbReference type="CDD" id="cd00757">
    <property type="entry name" value="ThiF_MoeB_HesA_family"/>
    <property type="match status" value="1"/>
</dbReference>